<evidence type="ECO:0000313" key="3">
    <source>
        <dbReference type="Proteomes" id="UP000003688"/>
    </source>
</evidence>
<gene>
    <name evidence="2" type="ORF">Cflav_PD5524</name>
</gene>
<evidence type="ECO:0000313" key="2">
    <source>
        <dbReference type="EMBL" id="EEF62889.1"/>
    </source>
</evidence>
<proteinExistence type="predicted"/>
<organism evidence="2 3">
    <name type="scientific">Pedosphaera parvula (strain Ellin514)</name>
    <dbReference type="NCBI Taxonomy" id="320771"/>
    <lineage>
        <taxon>Bacteria</taxon>
        <taxon>Pseudomonadati</taxon>
        <taxon>Verrucomicrobiota</taxon>
        <taxon>Pedosphaerae</taxon>
        <taxon>Pedosphaerales</taxon>
        <taxon>Pedosphaeraceae</taxon>
        <taxon>Pedosphaera</taxon>
    </lineage>
</organism>
<evidence type="ECO:0000259" key="1">
    <source>
        <dbReference type="Pfam" id="PF07484"/>
    </source>
</evidence>
<dbReference type="Proteomes" id="UP000003688">
    <property type="component" value="Unassembled WGS sequence"/>
</dbReference>
<comment type="caution">
    <text evidence="2">The sequence shown here is derived from an EMBL/GenBank/DDBJ whole genome shotgun (WGS) entry which is preliminary data.</text>
</comment>
<dbReference type="AlphaFoldDB" id="B9XBK4"/>
<keyword evidence="3" id="KW-1185">Reference proteome</keyword>
<dbReference type="Pfam" id="PF07484">
    <property type="entry name" value="Collar"/>
    <property type="match status" value="1"/>
</dbReference>
<feature type="domain" description="Phage tail collar" evidence="1">
    <location>
        <begin position="8"/>
        <end position="63"/>
    </location>
</feature>
<reference evidence="2 3" key="1">
    <citation type="journal article" date="2011" name="J. Bacteriol.">
        <title>Genome sequence of 'Pedosphaera parvula' Ellin514, an aerobic Verrucomicrobial isolate from pasture soil.</title>
        <authorList>
            <person name="Kant R."/>
            <person name="van Passel M.W."/>
            <person name="Sangwan P."/>
            <person name="Palva A."/>
            <person name="Lucas S."/>
            <person name="Copeland A."/>
            <person name="Lapidus A."/>
            <person name="Glavina Del Rio T."/>
            <person name="Dalin E."/>
            <person name="Tice H."/>
            <person name="Bruce D."/>
            <person name="Goodwin L."/>
            <person name="Pitluck S."/>
            <person name="Chertkov O."/>
            <person name="Larimer F.W."/>
            <person name="Land M.L."/>
            <person name="Hauser L."/>
            <person name="Brettin T.S."/>
            <person name="Detter J.C."/>
            <person name="Han S."/>
            <person name="de Vos W.M."/>
            <person name="Janssen P.H."/>
            <person name="Smidt H."/>
        </authorList>
    </citation>
    <scope>NUCLEOTIDE SEQUENCE [LARGE SCALE GENOMIC DNA]</scope>
    <source>
        <strain evidence="2 3">Ellin514</strain>
    </source>
</reference>
<dbReference type="SUPFAM" id="SSF88874">
    <property type="entry name" value="Receptor-binding domain of short tail fibre protein gp12"/>
    <property type="match status" value="1"/>
</dbReference>
<protein>
    <submittedName>
        <fullName evidence="2">Tail Collar domain protein</fullName>
    </submittedName>
</protein>
<sequence length="178" mass="18954">MATPYVSEIKMFAGSFPPQGWMLCQGQMLPIAQYEVLYALIGTTYGGDGQTTFALPDLRGRVPIHFGQSSGTSNYVQGGTQGVEQVTITSNQMPIHNHAVNCNSAGTNQALVATQTTPINNFPGTESTGAGIYETTSNSTMNAGMIGINASAQPHENRQPFLTVNFIIAFEGVFPSRS</sequence>
<dbReference type="InterPro" id="IPR037053">
    <property type="entry name" value="Phage_tail_collar_dom_sf"/>
</dbReference>
<dbReference type="InterPro" id="IPR011083">
    <property type="entry name" value="Phage_tail_collar_dom"/>
</dbReference>
<dbReference type="OrthoDB" id="200323at2"/>
<accession>B9XBK4</accession>
<dbReference type="EMBL" id="ABOX02000003">
    <property type="protein sequence ID" value="EEF62889.1"/>
    <property type="molecule type" value="Genomic_DNA"/>
</dbReference>
<dbReference type="RefSeq" id="WP_007413202.1">
    <property type="nucleotide sequence ID" value="NZ_ABOX02000003.1"/>
</dbReference>
<dbReference type="Gene3D" id="3.90.1340.10">
    <property type="entry name" value="Phage tail collar domain"/>
    <property type="match status" value="1"/>
</dbReference>
<name>B9XBK4_PEDPL</name>
<dbReference type="STRING" id="320771.Cflav_PD5524"/>